<dbReference type="GO" id="GO:0005524">
    <property type="term" value="F:ATP binding"/>
    <property type="evidence" value="ECO:0007669"/>
    <property type="project" value="UniProtKB-KW"/>
</dbReference>
<dbReference type="SUPFAM" id="SSF52540">
    <property type="entry name" value="P-loop containing nucleoside triphosphate hydrolases"/>
    <property type="match status" value="1"/>
</dbReference>
<organism evidence="1">
    <name type="scientific">Clostridioides difficile</name>
    <name type="common">Peptoclostridium difficile</name>
    <dbReference type="NCBI Taxonomy" id="1496"/>
    <lineage>
        <taxon>Bacteria</taxon>
        <taxon>Bacillati</taxon>
        <taxon>Bacillota</taxon>
        <taxon>Clostridia</taxon>
        <taxon>Peptostreptococcales</taxon>
        <taxon>Peptostreptococcaceae</taxon>
        <taxon>Clostridioides</taxon>
    </lineage>
</organism>
<dbReference type="AlphaFoldDB" id="A0A381I9I2"/>
<accession>A0A381I9I2</accession>
<evidence type="ECO:0000313" key="1">
    <source>
        <dbReference type="EMBL" id="SUY23670.1"/>
    </source>
</evidence>
<dbReference type="InterPro" id="IPR027417">
    <property type="entry name" value="P-loop_NTPase"/>
</dbReference>
<keyword evidence="1" id="KW-0547">Nucleotide-binding</keyword>
<name>A0A381I9I2_CLODI</name>
<keyword evidence="1" id="KW-0067">ATP-binding</keyword>
<dbReference type="Gene3D" id="3.40.50.300">
    <property type="entry name" value="P-loop containing nucleotide triphosphate hydrolases"/>
    <property type="match status" value="1"/>
</dbReference>
<dbReference type="EMBL" id="UFWD01000001">
    <property type="protein sequence ID" value="SUY23670.1"/>
    <property type="molecule type" value="Genomic_DNA"/>
</dbReference>
<gene>
    <name evidence="1" type="ORF">NCTC13307_01846</name>
</gene>
<sequence>MEILRVENLTKSYGKNETKVDAIKNVSLSVEKGTFIAITGPKWKW</sequence>
<proteinExistence type="predicted"/>
<reference evidence="1" key="1">
    <citation type="submission" date="2018-06" db="EMBL/GenBank/DDBJ databases">
        <authorList>
            <consortium name="Pathogen Informatics"/>
            <person name="Doyle S."/>
        </authorList>
    </citation>
    <scope>NUCLEOTIDE SEQUENCE</scope>
    <source>
        <strain evidence="1">NCTC13307</strain>
    </source>
</reference>
<protein>
    <submittedName>
        <fullName evidence="1">ABC transporter ATP-binding protein</fullName>
    </submittedName>
</protein>